<keyword evidence="4" id="KW-1133">Transmembrane helix</keyword>
<dbReference type="PANTHER" id="PTHR21716">
    <property type="entry name" value="TRANSMEMBRANE PROTEIN"/>
    <property type="match status" value="1"/>
</dbReference>
<protein>
    <submittedName>
        <fullName evidence="6">AI-2E family transporter</fullName>
    </submittedName>
</protein>
<keyword evidence="3" id="KW-0812">Transmembrane</keyword>
<dbReference type="GO" id="GO:0016020">
    <property type="term" value="C:membrane"/>
    <property type="evidence" value="ECO:0007669"/>
    <property type="project" value="UniProtKB-SubCell"/>
</dbReference>
<dbReference type="Pfam" id="PF01594">
    <property type="entry name" value="AI-2E_transport"/>
    <property type="match status" value="1"/>
</dbReference>
<dbReference type="PANTHER" id="PTHR21716:SF61">
    <property type="entry name" value="BLR8064 PROTEIN"/>
    <property type="match status" value="1"/>
</dbReference>
<dbReference type="Proteomes" id="UP000503440">
    <property type="component" value="Chromosome"/>
</dbReference>
<keyword evidence="5" id="KW-0472">Membrane</keyword>
<gene>
    <name evidence="6" type="ORF">FSC09_01495</name>
</gene>
<proteinExistence type="inferred from homology"/>
<evidence type="ECO:0000256" key="1">
    <source>
        <dbReference type="ARBA" id="ARBA00004141"/>
    </source>
</evidence>
<evidence type="ECO:0000256" key="5">
    <source>
        <dbReference type="ARBA" id="ARBA00023136"/>
    </source>
</evidence>
<evidence type="ECO:0000256" key="3">
    <source>
        <dbReference type="ARBA" id="ARBA00022692"/>
    </source>
</evidence>
<comment type="similarity">
    <text evidence="2">Belongs to the autoinducer-2 exporter (AI-2E) (TC 2.A.86) family.</text>
</comment>
<dbReference type="InterPro" id="IPR002549">
    <property type="entry name" value="AI-2E-like"/>
</dbReference>
<dbReference type="EMBL" id="CP044455">
    <property type="protein sequence ID" value="QIC69185.1"/>
    <property type="molecule type" value="Genomic_DNA"/>
</dbReference>
<reference evidence="6 7" key="1">
    <citation type="submission" date="2019-09" db="EMBL/GenBank/DDBJ databases">
        <title>Non-baumannii Acinetobacter spp. carrying blaNDM-1 isolated in China.</title>
        <authorList>
            <person name="Cui C."/>
            <person name="Chen C."/>
            <person name="Sun J."/>
            <person name="Liu Y."/>
        </authorList>
    </citation>
    <scope>NUCLEOTIDE SEQUENCE [LARGE SCALE GENOMIC DNA]</scope>
    <source>
        <strain evidence="6 7">B18</strain>
    </source>
</reference>
<name>A0A6C0Y8A0_9GAMM</name>
<comment type="subcellular location">
    <subcellularLocation>
        <location evidence="1">Membrane</location>
        <topology evidence="1">Multi-pass membrane protein</topology>
    </subcellularLocation>
</comment>
<evidence type="ECO:0000313" key="7">
    <source>
        <dbReference type="Proteomes" id="UP000503440"/>
    </source>
</evidence>
<sequence>MNSVQQYAPTLQKVLLFGLFFVLIFLSFHVLKYFIVPVVWATIIAYMTWPLYQSVQRMCGPRPTLSATIMMILVTLVVGIPLTFAIFILQHEGRNLYYELQKQVFSGHLNVPDFIRDLPFVGKEISRSLREINEDPNSIINSISVWIQGHLNYGRFLLSEISRNLIKLGFAMLSLFFFYRDGQTILNQVSKALEMVIGPRVHHYLDTISETTRAVVYGVGLTAIAQALLAGVSYFVAGVPNPMVLTIVTFLFALIPFGPPLAYGSVALWLFSQGQTIEAIGVMAWGVCVVSTADNVIRPLVISGATQIPFLLIMFGVLGGIASFGLIGLFIGPVILAVLLAIWREWLHETNEAEAMMMPKTTMAYDLPDDQGPTAPKG</sequence>
<dbReference type="AlphaFoldDB" id="A0A6C0Y8A0"/>
<organism evidence="6 7">
    <name type="scientific">Acinetobacter indicus</name>
    <dbReference type="NCBI Taxonomy" id="756892"/>
    <lineage>
        <taxon>Bacteria</taxon>
        <taxon>Pseudomonadati</taxon>
        <taxon>Pseudomonadota</taxon>
        <taxon>Gammaproteobacteria</taxon>
        <taxon>Moraxellales</taxon>
        <taxon>Moraxellaceae</taxon>
        <taxon>Acinetobacter</taxon>
    </lineage>
</organism>
<evidence type="ECO:0000256" key="4">
    <source>
        <dbReference type="ARBA" id="ARBA00022989"/>
    </source>
</evidence>
<evidence type="ECO:0000313" key="6">
    <source>
        <dbReference type="EMBL" id="QIC69185.1"/>
    </source>
</evidence>
<evidence type="ECO:0000256" key="2">
    <source>
        <dbReference type="ARBA" id="ARBA00009773"/>
    </source>
</evidence>
<accession>A0A6C0Y8A0</accession>